<keyword evidence="3" id="KW-1185">Reference proteome</keyword>
<feature type="compositionally biased region" description="Low complexity" evidence="1">
    <location>
        <begin position="19"/>
        <end position="28"/>
    </location>
</feature>
<dbReference type="EMBL" id="GG745330">
    <property type="protein sequence ID" value="KNE56305.1"/>
    <property type="molecule type" value="Genomic_DNA"/>
</dbReference>
<accession>A0A0L0S1L5</accession>
<name>A0A0L0S1L5_ALLM3</name>
<dbReference type="OrthoDB" id="5582591at2759"/>
<protein>
    <submittedName>
        <fullName evidence="2">Uncharacterized protein</fullName>
    </submittedName>
</protein>
<organism evidence="2 3">
    <name type="scientific">Allomyces macrogynus (strain ATCC 38327)</name>
    <name type="common">Allomyces javanicus var. macrogynus</name>
    <dbReference type="NCBI Taxonomy" id="578462"/>
    <lineage>
        <taxon>Eukaryota</taxon>
        <taxon>Fungi</taxon>
        <taxon>Fungi incertae sedis</taxon>
        <taxon>Blastocladiomycota</taxon>
        <taxon>Blastocladiomycetes</taxon>
        <taxon>Blastocladiales</taxon>
        <taxon>Blastocladiaceae</taxon>
        <taxon>Allomyces</taxon>
    </lineage>
</organism>
<dbReference type="VEuPathDB" id="FungiDB:AMAG_02129"/>
<dbReference type="Proteomes" id="UP000054350">
    <property type="component" value="Unassembled WGS sequence"/>
</dbReference>
<evidence type="ECO:0000313" key="3">
    <source>
        <dbReference type="Proteomes" id="UP000054350"/>
    </source>
</evidence>
<feature type="region of interest" description="Disordered" evidence="1">
    <location>
        <begin position="19"/>
        <end position="47"/>
    </location>
</feature>
<evidence type="ECO:0000313" key="2">
    <source>
        <dbReference type="EMBL" id="KNE56305.1"/>
    </source>
</evidence>
<evidence type="ECO:0000256" key="1">
    <source>
        <dbReference type="SAM" id="MobiDB-lite"/>
    </source>
</evidence>
<reference evidence="3" key="2">
    <citation type="submission" date="2009-11" db="EMBL/GenBank/DDBJ databases">
        <title>The Genome Sequence of Allomyces macrogynus strain ATCC 38327.</title>
        <authorList>
            <consortium name="The Broad Institute Genome Sequencing Platform"/>
            <person name="Russ C."/>
            <person name="Cuomo C."/>
            <person name="Shea T."/>
            <person name="Young S.K."/>
            <person name="Zeng Q."/>
            <person name="Koehrsen M."/>
            <person name="Haas B."/>
            <person name="Borodovsky M."/>
            <person name="Guigo R."/>
            <person name="Alvarado L."/>
            <person name="Berlin A."/>
            <person name="Borenstein D."/>
            <person name="Chen Z."/>
            <person name="Engels R."/>
            <person name="Freedman E."/>
            <person name="Gellesch M."/>
            <person name="Goldberg J."/>
            <person name="Griggs A."/>
            <person name="Gujja S."/>
            <person name="Heiman D."/>
            <person name="Hepburn T."/>
            <person name="Howarth C."/>
            <person name="Jen D."/>
            <person name="Larson L."/>
            <person name="Lewis B."/>
            <person name="Mehta T."/>
            <person name="Park D."/>
            <person name="Pearson M."/>
            <person name="Roberts A."/>
            <person name="Saif S."/>
            <person name="Shenoy N."/>
            <person name="Sisk P."/>
            <person name="Stolte C."/>
            <person name="Sykes S."/>
            <person name="Walk T."/>
            <person name="White J."/>
            <person name="Yandava C."/>
            <person name="Burger G."/>
            <person name="Gray M.W."/>
            <person name="Holland P.W.H."/>
            <person name="King N."/>
            <person name="Lang F.B.F."/>
            <person name="Roger A.J."/>
            <person name="Ruiz-Trillo I."/>
            <person name="Lander E."/>
            <person name="Nusbaum C."/>
        </authorList>
    </citation>
    <scope>NUCLEOTIDE SEQUENCE [LARGE SCALE GENOMIC DNA]</scope>
    <source>
        <strain evidence="3">ATCC 38327</strain>
    </source>
</reference>
<feature type="region of interest" description="Disordered" evidence="1">
    <location>
        <begin position="71"/>
        <end position="94"/>
    </location>
</feature>
<gene>
    <name evidence="2" type="ORF">AMAG_02129</name>
</gene>
<proteinExistence type="predicted"/>
<feature type="compositionally biased region" description="Low complexity" evidence="1">
    <location>
        <begin position="333"/>
        <end position="350"/>
    </location>
</feature>
<feature type="region of interest" description="Disordered" evidence="1">
    <location>
        <begin position="333"/>
        <end position="353"/>
    </location>
</feature>
<sequence length="602" mass="62066">MPPSVPAVRASRRAVAAAAARHAASARRQLSGTARTASPDRLATDAAKSPEDVMALISSITANLTRRLATSDDGSKATNKRLSPAADAARAHPDAPMLSRTASFADVFPSTSSSQGLGVHATANVGAANAMPRIGVRPGRGSTASLAAAARNILPSFTPEPAHNAANLFRLPPPPPHARRAQGLYKLQTLAASPDLLAPPPVPGATPGGNVGLARLGRPGSAVATRLGAPETVKIDLDFLEPRPAQAEADKSAELASKALAEWDQLIVDMQKHTLDAPAAAAAGNDPLAGLENIAAAAAPRKRTAAAAADRSAPHQAPNLSSLARHLATTATTTAETAATAEPTSEAPRPTRGRSCTCAPFLDTLFRYLPTPPPAILGAALAAARHLGDAHLAYAVLAQLRSATRGNDDSSGIVAMLRAADASVFGELLKTAWDVERSVPRMARILRDMDAVGLRPDRNSRMFLEQVLASAPVGSSPLATGQPVAPAVAPASEDDAVDQLVAGLEAALGTRDAKVGVEKAVGATASFEDAQMLWDTLLELDWTRMFHARPQQSQQGLPPLGGARGRARDVPARELAGLGLADLMRHGIKPAAEPEPALSLAL</sequence>
<dbReference type="AlphaFoldDB" id="A0A0L0S1L5"/>
<reference evidence="2 3" key="1">
    <citation type="submission" date="2009-11" db="EMBL/GenBank/DDBJ databases">
        <title>Annotation of Allomyces macrogynus ATCC 38327.</title>
        <authorList>
            <consortium name="The Broad Institute Genome Sequencing Platform"/>
            <person name="Russ C."/>
            <person name="Cuomo C."/>
            <person name="Burger G."/>
            <person name="Gray M.W."/>
            <person name="Holland P.W.H."/>
            <person name="King N."/>
            <person name="Lang F.B.F."/>
            <person name="Roger A.J."/>
            <person name="Ruiz-Trillo I."/>
            <person name="Young S.K."/>
            <person name="Zeng Q."/>
            <person name="Gargeya S."/>
            <person name="Fitzgerald M."/>
            <person name="Haas B."/>
            <person name="Abouelleil A."/>
            <person name="Alvarado L."/>
            <person name="Arachchi H.M."/>
            <person name="Berlin A."/>
            <person name="Chapman S.B."/>
            <person name="Gearin G."/>
            <person name="Goldberg J."/>
            <person name="Griggs A."/>
            <person name="Gujja S."/>
            <person name="Hansen M."/>
            <person name="Heiman D."/>
            <person name="Howarth C."/>
            <person name="Larimer J."/>
            <person name="Lui A."/>
            <person name="MacDonald P.J.P."/>
            <person name="McCowen C."/>
            <person name="Montmayeur A."/>
            <person name="Murphy C."/>
            <person name="Neiman D."/>
            <person name="Pearson M."/>
            <person name="Priest M."/>
            <person name="Roberts A."/>
            <person name="Saif S."/>
            <person name="Shea T."/>
            <person name="Sisk P."/>
            <person name="Stolte C."/>
            <person name="Sykes S."/>
            <person name="Wortman J."/>
            <person name="Nusbaum C."/>
            <person name="Birren B."/>
        </authorList>
    </citation>
    <scope>NUCLEOTIDE SEQUENCE [LARGE SCALE GENOMIC DNA]</scope>
    <source>
        <strain evidence="2 3">ATCC 38327</strain>
    </source>
</reference>